<sequence>MSLKKRAVKLLARTYFQPFYKKLHYLALKGMNYGSANSPSDSGEISVLKILQKELPMNPVVFDVGANNGQYLDFILNYFRELNPNIHVFEPDAVAFRTLEKRFSNKPNIHLNNLALGHTQKTGTLYSSGIGGVDGSLVDTEEKDLKKTTISVITLDDYCKQHTIEKIHFIKIDVEGFEMNVLKGAKVALEKQHIERIQIEHGSLQSIIAGTTLYSFIKLLKTYQCYHIKQNGIYKINYAPIEEIYYNSNYYFKFKE</sequence>
<keyword evidence="2" id="KW-0808">Transferase</keyword>
<comment type="caution">
    <text evidence="2">The sequence shown here is derived from an EMBL/GenBank/DDBJ whole genome shotgun (WGS) entry which is preliminary data.</text>
</comment>
<dbReference type="EMBL" id="JBHSLA010000003">
    <property type="protein sequence ID" value="MFC5195476.1"/>
    <property type="molecule type" value="Genomic_DNA"/>
</dbReference>
<protein>
    <submittedName>
        <fullName evidence="2">FkbM family methyltransferase</fullName>
    </submittedName>
</protein>
<dbReference type="Proteomes" id="UP001596162">
    <property type="component" value="Unassembled WGS sequence"/>
</dbReference>
<dbReference type="PANTHER" id="PTHR36973:SF4">
    <property type="entry name" value="NODULATION PROTEIN"/>
    <property type="match status" value="1"/>
</dbReference>
<dbReference type="SUPFAM" id="SSF53335">
    <property type="entry name" value="S-adenosyl-L-methionine-dependent methyltransferases"/>
    <property type="match status" value="1"/>
</dbReference>
<dbReference type="InterPro" id="IPR029063">
    <property type="entry name" value="SAM-dependent_MTases_sf"/>
</dbReference>
<proteinExistence type="predicted"/>
<dbReference type="GO" id="GO:0032259">
    <property type="term" value="P:methylation"/>
    <property type="evidence" value="ECO:0007669"/>
    <property type="project" value="UniProtKB-KW"/>
</dbReference>
<evidence type="ECO:0000259" key="1">
    <source>
        <dbReference type="Pfam" id="PF05050"/>
    </source>
</evidence>
<dbReference type="PANTHER" id="PTHR36973">
    <property type="entry name" value="SLL1456 PROTEIN-RELATED"/>
    <property type="match status" value="1"/>
</dbReference>
<keyword evidence="2" id="KW-0489">Methyltransferase</keyword>
<evidence type="ECO:0000313" key="2">
    <source>
        <dbReference type="EMBL" id="MFC5195476.1"/>
    </source>
</evidence>
<dbReference type="Gene3D" id="3.40.50.150">
    <property type="entry name" value="Vaccinia Virus protein VP39"/>
    <property type="match status" value="1"/>
</dbReference>
<organism evidence="2 3">
    <name type="scientific">Bizionia hallyeonensis</name>
    <dbReference type="NCBI Taxonomy" id="1123757"/>
    <lineage>
        <taxon>Bacteria</taxon>
        <taxon>Pseudomonadati</taxon>
        <taxon>Bacteroidota</taxon>
        <taxon>Flavobacteriia</taxon>
        <taxon>Flavobacteriales</taxon>
        <taxon>Flavobacteriaceae</taxon>
        <taxon>Bizionia</taxon>
    </lineage>
</organism>
<feature type="domain" description="Methyltransferase FkbM" evidence="1">
    <location>
        <begin position="63"/>
        <end position="204"/>
    </location>
</feature>
<keyword evidence="3" id="KW-1185">Reference proteome</keyword>
<name>A0ABW0C6X0_9FLAO</name>
<accession>A0ABW0C6X0</accession>
<dbReference type="InterPro" id="IPR053188">
    <property type="entry name" value="FkbM_Methyltransferase"/>
</dbReference>
<evidence type="ECO:0000313" key="3">
    <source>
        <dbReference type="Proteomes" id="UP001596162"/>
    </source>
</evidence>
<reference evidence="3" key="1">
    <citation type="journal article" date="2019" name="Int. J. Syst. Evol. Microbiol.">
        <title>The Global Catalogue of Microorganisms (GCM) 10K type strain sequencing project: providing services to taxonomists for standard genome sequencing and annotation.</title>
        <authorList>
            <consortium name="The Broad Institute Genomics Platform"/>
            <consortium name="The Broad Institute Genome Sequencing Center for Infectious Disease"/>
            <person name="Wu L."/>
            <person name="Ma J."/>
        </authorList>
    </citation>
    <scope>NUCLEOTIDE SEQUENCE [LARGE SCALE GENOMIC DNA]</scope>
    <source>
        <strain evidence="3">JCM 17978</strain>
    </source>
</reference>
<gene>
    <name evidence="2" type="ORF">ACFPH8_09070</name>
</gene>
<dbReference type="NCBIfam" id="TIGR01444">
    <property type="entry name" value="fkbM_fam"/>
    <property type="match status" value="1"/>
</dbReference>
<dbReference type="GO" id="GO:0008168">
    <property type="term" value="F:methyltransferase activity"/>
    <property type="evidence" value="ECO:0007669"/>
    <property type="project" value="UniProtKB-KW"/>
</dbReference>
<dbReference type="InterPro" id="IPR006342">
    <property type="entry name" value="FkbM_mtfrase"/>
</dbReference>
<dbReference type="Pfam" id="PF05050">
    <property type="entry name" value="Methyltransf_21"/>
    <property type="match status" value="1"/>
</dbReference>
<dbReference type="RefSeq" id="WP_376860332.1">
    <property type="nucleotide sequence ID" value="NZ_JBHSLA010000003.1"/>
</dbReference>